<proteinExistence type="inferred from homology"/>
<dbReference type="GO" id="GO:0000278">
    <property type="term" value="P:mitotic cell cycle"/>
    <property type="evidence" value="ECO:0007669"/>
    <property type="project" value="UniProtKB-ARBA"/>
</dbReference>
<dbReference type="Pfam" id="PF00134">
    <property type="entry name" value="Cyclin_N"/>
    <property type="match status" value="1"/>
</dbReference>
<dbReference type="Gene3D" id="1.10.472.10">
    <property type="entry name" value="Cyclin-like"/>
    <property type="match status" value="1"/>
</dbReference>
<dbReference type="InterPro" id="IPR036915">
    <property type="entry name" value="Cyclin-like_sf"/>
</dbReference>
<comment type="caution">
    <text evidence="8">The sequence shown here is derived from an EMBL/GenBank/DDBJ whole genome shotgun (WGS) entry which is preliminary data.</text>
</comment>
<protein>
    <recommendedName>
        <fullName evidence="7">Cyclin-like domain-containing protein</fullName>
    </recommendedName>
</protein>
<evidence type="ECO:0000256" key="2">
    <source>
        <dbReference type="ARBA" id="ARBA00023127"/>
    </source>
</evidence>
<organism evidence="8 9">
    <name type="scientific">Caenorhabditis auriculariae</name>
    <dbReference type="NCBI Taxonomy" id="2777116"/>
    <lineage>
        <taxon>Eukaryota</taxon>
        <taxon>Metazoa</taxon>
        <taxon>Ecdysozoa</taxon>
        <taxon>Nematoda</taxon>
        <taxon>Chromadorea</taxon>
        <taxon>Rhabditida</taxon>
        <taxon>Rhabditina</taxon>
        <taxon>Rhabditomorpha</taxon>
        <taxon>Rhabditoidea</taxon>
        <taxon>Rhabditidae</taxon>
        <taxon>Peloderinae</taxon>
        <taxon>Caenorhabditis</taxon>
    </lineage>
</organism>
<dbReference type="GO" id="GO:0051301">
    <property type="term" value="P:cell division"/>
    <property type="evidence" value="ECO:0007669"/>
    <property type="project" value="UniProtKB-KW"/>
</dbReference>
<evidence type="ECO:0000256" key="6">
    <source>
        <dbReference type="SAM" id="SignalP"/>
    </source>
</evidence>
<feature type="chain" id="PRO_5035734570" description="Cyclin-like domain-containing protein" evidence="6">
    <location>
        <begin position="21"/>
        <end position="364"/>
    </location>
</feature>
<dbReference type="OrthoDB" id="306099at2759"/>
<dbReference type="Proteomes" id="UP000835052">
    <property type="component" value="Unassembled WGS sequence"/>
</dbReference>
<evidence type="ECO:0000256" key="1">
    <source>
        <dbReference type="ARBA" id="ARBA00022618"/>
    </source>
</evidence>
<name>A0A8S1HR78_9PELO</name>
<evidence type="ECO:0000256" key="3">
    <source>
        <dbReference type="ARBA" id="ARBA00023306"/>
    </source>
</evidence>
<sequence>MLSRCWIFLEERLFLLLISAVPTARSPPPHRKVVGGLFGFASDSLRDSWLGTWAKARFGVNRPGFLLLRKYYSRFMAVLALFRYSRTQSPPTMNILGRPRVNPNVIDAMHARLRCTETMADSPSTSFATSSATAPPRTRIHAAFTFHRSRTVFQPLPNSQQIPVSQLQERRRRPPTPDHALNNPQRSKVYNSRDLKLQLDPRVLSNLMRQEEKLSSNYHYFTAVQDHVTPYHREQAVEWIYDVAKEEHCDGDVFPLAVGLIDRFLSIQNIFKHDIQMLAGVCLFVASKLKAPRPLNAGKISYYSDDSCKVDDVLSWELLVVTQLDYETVAPTAMDFFDIAAARLPLLNDLREQFTHTVHRIQKS</sequence>
<evidence type="ECO:0000313" key="8">
    <source>
        <dbReference type="EMBL" id="CAD6199188.1"/>
    </source>
</evidence>
<dbReference type="InterPro" id="IPR006671">
    <property type="entry name" value="Cyclin_N"/>
</dbReference>
<feature type="domain" description="Cyclin-like" evidence="7">
    <location>
        <begin position="238"/>
        <end position="322"/>
    </location>
</feature>
<evidence type="ECO:0000256" key="5">
    <source>
        <dbReference type="SAM" id="MobiDB-lite"/>
    </source>
</evidence>
<dbReference type="SMART" id="SM00385">
    <property type="entry name" value="CYCLIN"/>
    <property type="match status" value="1"/>
</dbReference>
<dbReference type="SUPFAM" id="SSF47954">
    <property type="entry name" value="Cyclin-like"/>
    <property type="match status" value="1"/>
</dbReference>
<keyword evidence="1" id="KW-0132">Cell division</keyword>
<keyword evidence="9" id="KW-1185">Reference proteome</keyword>
<dbReference type="InterPro" id="IPR013763">
    <property type="entry name" value="Cyclin-like_dom"/>
</dbReference>
<dbReference type="PROSITE" id="PS00292">
    <property type="entry name" value="CYCLINS"/>
    <property type="match status" value="1"/>
</dbReference>
<comment type="similarity">
    <text evidence="4">Belongs to the cyclin family.</text>
</comment>
<dbReference type="EMBL" id="CAJGYM010000160">
    <property type="protein sequence ID" value="CAD6199188.1"/>
    <property type="molecule type" value="Genomic_DNA"/>
</dbReference>
<keyword evidence="3" id="KW-0131">Cell cycle</keyword>
<evidence type="ECO:0000256" key="4">
    <source>
        <dbReference type="RuleBase" id="RU000383"/>
    </source>
</evidence>
<feature type="region of interest" description="Disordered" evidence="5">
    <location>
        <begin position="155"/>
        <end position="187"/>
    </location>
</feature>
<accession>A0A8S1HR78</accession>
<gene>
    <name evidence="8" type="ORF">CAUJ_LOCUS15092</name>
</gene>
<reference evidence="8" key="1">
    <citation type="submission" date="2020-10" db="EMBL/GenBank/DDBJ databases">
        <authorList>
            <person name="Kikuchi T."/>
        </authorList>
    </citation>
    <scope>NUCLEOTIDE SEQUENCE</scope>
    <source>
        <strain evidence="8">NKZ352</strain>
    </source>
</reference>
<dbReference type="FunFam" id="1.10.472.10:FF:000003">
    <property type="entry name" value="G1/S-specific cyclin-D2"/>
    <property type="match status" value="1"/>
</dbReference>
<dbReference type="InterPro" id="IPR048258">
    <property type="entry name" value="Cyclins_cyclin-box"/>
</dbReference>
<dbReference type="InterPro" id="IPR039361">
    <property type="entry name" value="Cyclin"/>
</dbReference>
<dbReference type="AlphaFoldDB" id="A0A8S1HR78"/>
<feature type="signal peptide" evidence="6">
    <location>
        <begin position="1"/>
        <end position="20"/>
    </location>
</feature>
<evidence type="ECO:0000259" key="7">
    <source>
        <dbReference type="SMART" id="SM00385"/>
    </source>
</evidence>
<keyword evidence="2 4" id="KW-0195">Cyclin</keyword>
<evidence type="ECO:0000313" key="9">
    <source>
        <dbReference type="Proteomes" id="UP000835052"/>
    </source>
</evidence>
<dbReference type="PANTHER" id="PTHR10177">
    <property type="entry name" value="CYCLINS"/>
    <property type="match status" value="1"/>
</dbReference>
<feature type="compositionally biased region" description="Polar residues" evidence="5">
    <location>
        <begin position="156"/>
        <end position="167"/>
    </location>
</feature>
<keyword evidence="6" id="KW-0732">Signal</keyword>